<organism evidence="1 2">
    <name type="scientific">Quercus suber</name>
    <name type="common">Cork oak</name>
    <dbReference type="NCBI Taxonomy" id="58331"/>
    <lineage>
        <taxon>Eukaryota</taxon>
        <taxon>Viridiplantae</taxon>
        <taxon>Streptophyta</taxon>
        <taxon>Embryophyta</taxon>
        <taxon>Tracheophyta</taxon>
        <taxon>Spermatophyta</taxon>
        <taxon>Magnoliopsida</taxon>
        <taxon>eudicotyledons</taxon>
        <taxon>Gunneridae</taxon>
        <taxon>Pentapetalae</taxon>
        <taxon>rosids</taxon>
        <taxon>fabids</taxon>
        <taxon>Fagales</taxon>
        <taxon>Fagaceae</taxon>
        <taxon>Quercus</taxon>
    </lineage>
</organism>
<proteinExistence type="predicted"/>
<evidence type="ECO:0000313" key="2">
    <source>
        <dbReference type="Proteomes" id="UP000237347"/>
    </source>
</evidence>
<gene>
    <name evidence="1" type="ORF">CFP56_037118</name>
</gene>
<sequence>MSTNTRHRK</sequence>
<reference evidence="1 2" key="1">
    <citation type="journal article" date="2018" name="Sci. Data">
        <title>The draft genome sequence of cork oak.</title>
        <authorList>
            <person name="Ramos A.M."/>
            <person name="Usie A."/>
            <person name="Barbosa P."/>
            <person name="Barros P.M."/>
            <person name="Capote T."/>
            <person name="Chaves I."/>
            <person name="Simoes F."/>
            <person name="Abreu I."/>
            <person name="Carrasquinho I."/>
            <person name="Faro C."/>
            <person name="Guimaraes J.B."/>
            <person name="Mendonca D."/>
            <person name="Nobrega F."/>
            <person name="Rodrigues L."/>
            <person name="Saibo N.J.M."/>
            <person name="Varela M.C."/>
            <person name="Egas C."/>
            <person name="Matos J."/>
            <person name="Miguel C.M."/>
            <person name="Oliveira M.M."/>
            <person name="Ricardo C.P."/>
            <person name="Goncalves S."/>
        </authorList>
    </citation>
    <scope>NUCLEOTIDE SEQUENCE [LARGE SCALE GENOMIC DNA]</scope>
    <source>
        <strain evidence="2">cv. HL8</strain>
    </source>
</reference>
<evidence type="ECO:0000313" key="1">
    <source>
        <dbReference type="EMBL" id="KAK7853040.1"/>
    </source>
</evidence>
<name>A0AAW0LNC8_QUESU</name>
<protein>
    <submittedName>
        <fullName evidence="1">Uncharacterized protein</fullName>
    </submittedName>
</protein>
<dbReference type="EMBL" id="PKMF04000069">
    <property type="protein sequence ID" value="KAK7853040.1"/>
    <property type="molecule type" value="Genomic_DNA"/>
</dbReference>
<comment type="caution">
    <text evidence="1">The sequence shown here is derived from an EMBL/GenBank/DDBJ whole genome shotgun (WGS) entry which is preliminary data.</text>
</comment>
<dbReference type="Proteomes" id="UP000237347">
    <property type="component" value="Unassembled WGS sequence"/>
</dbReference>
<keyword evidence="2" id="KW-1185">Reference proteome</keyword>
<accession>A0AAW0LNC8</accession>